<dbReference type="Gene3D" id="2.60.40.10">
    <property type="entry name" value="Immunoglobulins"/>
    <property type="match status" value="3"/>
</dbReference>
<keyword evidence="10" id="KW-0325">Glycoprotein</keyword>
<evidence type="ECO:0000259" key="17">
    <source>
        <dbReference type="Pfam" id="PF17753"/>
    </source>
</evidence>
<dbReference type="EMBL" id="CAXAJV020001300">
    <property type="protein sequence ID" value="CAL7949982.1"/>
    <property type="molecule type" value="Genomic_DNA"/>
</dbReference>
<gene>
    <name evidence="19" type="ORF">XYLVIOL_LOCUS9699</name>
</gene>
<keyword evidence="14" id="KW-0175">Coiled coil</keyword>
<evidence type="ECO:0000259" key="15">
    <source>
        <dbReference type="Pfam" id="PF00703"/>
    </source>
</evidence>
<evidence type="ECO:0000256" key="4">
    <source>
        <dbReference type="ARBA" id="ARBA00011245"/>
    </source>
</evidence>
<dbReference type="InterPro" id="IPR036156">
    <property type="entry name" value="Beta-gal/glucu_dom_sf"/>
</dbReference>
<dbReference type="SUPFAM" id="SSF49785">
    <property type="entry name" value="Galactose-binding domain-like"/>
    <property type="match status" value="1"/>
</dbReference>
<organism evidence="19 20">
    <name type="scientific">Xylocopa violacea</name>
    <name type="common">Violet carpenter bee</name>
    <name type="synonym">Apis violacea</name>
    <dbReference type="NCBI Taxonomy" id="135666"/>
    <lineage>
        <taxon>Eukaryota</taxon>
        <taxon>Metazoa</taxon>
        <taxon>Ecdysozoa</taxon>
        <taxon>Arthropoda</taxon>
        <taxon>Hexapoda</taxon>
        <taxon>Insecta</taxon>
        <taxon>Pterygota</taxon>
        <taxon>Neoptera</taxon>
        <taxon>Endopterygota</taxon>
        <taxon>Hymenoptera</taxon>
        <taxon>Apocrita</taxon>
        <taxon>Aculeata</taxon>
        <taxon>Apoidea</taxon>
        <taxon>Anthophila</taxon>
        <taxon>Apidae</taxon>
        <taxon>Xylocopa</taxon>
        <taxon>Xylocopa</taxon>
    </lineage>
</organism>
<feature type="domain" description="Beta-mannosidase Ig-fold" evidence="17">
    <location>
        <begin position="1505"/>
        <end position="1570"/>
    </location>
</feature>
<evidence type="ECO:0000256" key="7">
    <source>
        <dbReference type="ARBA" id="ARBA00022729"/>
    </source>
</evidence>
<dbReference type="InterPro" id="IPR006102">
    <property type="entry name" value="Ig-like_GH2"/>
</dbReference>
<dbReference type="Proteomes" id="UP001642520">
    <property type="component" value="Unassembled WGS sequence"/>
</dbReference>
<dbReference type="InterPro" id="IPR054593">
    <property type="entry name" value="Beta-mannosidase-like_N2"/>
</dbReference>
<comment type="catalytic activity">
    <reaction evidence="1">
        <text>Hydrolysis of terminal, non-reducing beta-D-mannose residues in beta-D-mannosides.</text>
        <dbReference type="EC" id="3.2.1.25"/>
    </reaction>
</comment>
<dbReference type="SUPFAM" id="SSF49303">
    <property type="entry name" value="beta-Galactosidase/glucuronidase domain"/>
    <property type="match status" value="2"/>
</dbReference>
<comment type="subunit">
    <text evidence="4">Monomer.</text>
</comment>
<evidence type="ECO:0000256" key="8">
    <source>
        <dbReference type="ARBA" id="ARBA00022801"/>
    </source>
</evidence>
<evidence type="ECO:0000256" key="2">
    <source>
        <dbReference type="ARBA" id="ARBA00003150"/>
    </source>
</evidence>
<dbReference type="Pfam" id="PF02836">
    <property type="entry name" value="Glyco_hydro_2_C"/>
    <property type="match status" value="1"/>
</dbReference>
<evidence type="ECO:0000256" key="14">
    <source>
        <dbReference type="SAM" id="Coils"/>
    </source>
</evidence>
<feature type="domain" description="Glycoside hydrolase family 2 catalytic" evidence="16">
    <location>
        <begin position="1070"/>
        <end position="1233"/>
    </location>
</feature>
<sequence length="1571" mass="182277">MSDSMEQEKAELLTAKEREEKEEMKRELLDMKMYETWYTYKDMKQILGFINESKDMANMADEKNAQKELMQSSNDCDPDMIPKTNLAQELDIQEHNDSLQSIHSYRINHASPIHERISTHGCSSPSNLSPAIAELRNSPFRGKNLDNEDMFIRLQDHPNMRDSYSHSMSKYISLKSQNSLQDSDILSSTETRVDTHSECDQKLERWQINPLDSCVVENDVPLREPNRPLVQDRMPFRLCKDAQTPETLEKLLPALNFHLKQTAELWHSWHRTDTKFQWGSPIQVGHSKDNSDKKPLTNIKTEHNQMELINKHSNERPSKRKSTLILSLPDTKYSSSDEDEHVFKKKKILSPEGTSKMFHSNKVICEKDVRKLFDNIETDYKIESPAIISLRHKKMTTPNVRKYINKKREHNIEASPLAHSSNEKQSAIDILSRDKSNVLPDEEILIELEKDNANENDKTTSENAEIKPLPIKRLSRRIKNECMILEKIQLEKQKKLEVEKEEAQKREYEERKKKEEFYKKQLEERQRREKKREEKEKYKEEQSKKWNNLVDIKSQKRINKEDTQMLQGLNKRNEVRTSEIIEDKMFEQNNIFVTEEMEIMKNNLINNINCPICNKYFPNDEIEAHAAECEQYMSDNECESNLHSYERRASPVNINNTVVLECGVCTKYKTTNGIDYEEHVNNCIQRQYEDKSINGKITTNKNKHDITFPATVPGGIYTDLSNAHIIPDNFIGNNDIINRWIGNQSVTYSKTFYAHDTILNASKVILIFHGVDTFATILLNNQKIGETSNMFLKYTFDVTNYLKKGDNLLEVCLSSPVKVAEILYNEQASKYIIPPICVPDSYNGECHVNHIRKMQASFSWDWGPAFPSMGIWKSVEIIPVNKIYITDITTDVQKKDNFWNILVTVSVEAALHENDQSIACHILSVLNINEESNIYNSSSINLTSNNGHIKSTILLRIPADLVYEWWPNGYGNQTLYTLTVTATIPTNVKKQKLIRIGFRTVELVQKPLKRGLSFYFQINGVPIFAKGSNFIPASIFPELSAKTDTIKHLLKSAKEANMNMLRVWGGGLYESELFYDIADEYGIMIWQDFMFACGMYPTTETFLESVKEEVLQNVQRLKNHPSIVLWAGNNENEAALYGNWYGTGAKQVYKTDYVKLYVNVIKEEVEKLDPTRPFVVSSPSNGLHTEEYNYTGEDPYLKVYGDVHYYNYFNNGWDMHQYPHARFSSEYGFQSLPSFYTMLPIARTIADLNIDSDFLKHRQHLPLGTTFMKNLISKNFKLPETRNALKNFQNYIYLSQINQAVSVKLQTEFYRQSMSELNEVGEGMTMGALYWQLNDVWQAPSWSSIDFNGRWKMLHYYAVEFFAPIIVTYYVENMDLSVYIVSDKLYPIKNVTLEVNLYAWNNMKPVQSHVHHNITINANAATKISDNFLKHSWILSSTTHNECQSNITAKGNCISTLTLKDENGIPIAPRNYIYPKTILKNIELPVANVSIKRNNYYLPGRYNHPDIDLELTTNNITLFVWLEVDNICGRFSENGFHMFESSKRIIFFACQAITPKILRERLKITTLSDIY</sequence>
<dbReference type="InterPro" id="IPR017853">
    <property type="entry name" value="GH"/>
</dbReference>
<dbReference type="Pfam" id="PF00703">
    <property type="entry name" value="Glyco_hydro_2"/>
    <property type="match status" value="1"/>
</dbReference>
<dbReference type="InterPro" id="IPR013783">
    <property type="entry name" value="Ig-like_fold"/>
</dbReference>
<evidence type="ECO:0000256" key="12">
    <source>
        <dbReference type="ARBA" id="ARBA00032581"/>
    </source>
</evidence>
<evidence type="ECO:0000256" key="5">
    <source>
        <dbReference type="ARBA" id="ARBA00012754"/>
    </source>
</evidence>
<dbReference type="Gene3D" id="2.60.120.260">
    <property type="entry name" value="Galactose-binding domain-like"/>
    <property type="match status" value="1"/>
</dbReference>
<keyword evidence="11" id="KW-0326">Glycosidase</keyword>
<dbReference type="InterPro" id="IPR041625">
    <property type="entry name" value="Beta-mannosidase_Ig"/>
</dbReference>
<evidence type="ECO:0000256" key="13">
    <source>
        <dbReference type="ARBA" id="ARBA00033445"/>
    </source>
</evidence>
<evidence type="ECO:0000313" key="20">
    <source>
        <dbReference type="Proteomes" id="UP001642520"/>
    </source>
</evidence>
<keyword evidence="8" id="KW-0378">Hydrolase</keyword>
<evidence type="ECO:0000259" key="16">
    <source>
        <dbReference type="Pfam" id="PF02836"/>
    </source>
</evidence>
<reference evidence="19 20" key="1">
    <citation type="submission" date="2024-08" db="EMBL/GenBank/DDBJ databases">
        <authorList>
            <person name="Will J Nash"/>
            <person name="Angela Man"/>
            <person name="Seanna McTaggart"/>
            <person name="Kendall Baker"/>
            <person name="Tom Barker"/>
            <person name="Leah Catchpole"/>
            <person name="Alex Durrant"/>
            <person name="Karim Gharbi"/>
            <person name="Naomi Irish"/>
            <person name="Gemy Kaithakottil"/>
            <person name="Debby Ku"/>
            <person name="Aaliyah Providence"/>
            <person name="Felix Shaw"/>
            <person name="David Swarbreck"/>
            <person name="Chris Watkins"/>
            <person name="Ann M. McCartney"/>
            <person name="Giulio Formenti"/>
            <person name="Alice Mouton"/>
            <person name="Noel Vella"/>
            <person name="Bjorn M von Reumont"/>
            <person name="Adriana Vella"/>
            <person name="Wilfried Haerty"/>
        </authorList>
    </citation>
    <scope>NUCLEOTIDE SEQUENCE [LARGE SCALE GENOMIC DNA]</scope>
</reference>
<dbReference type="InterPro" id="IPR006103">
    <property type="entry name" value="Glyco_hydro_2_cat"/>
</dbReference>
<dbReference type="SUPFAM" id="SSF51445">
    <property type="entry name" value="(Trans)glycosidases"/>
    <property type="match status" value="1"/>
</dbReference>
<name>A0ABP1PB68_XYLVO</name>
<keyword evidence="20" id="KW-1185">Reference proteome</keyword>
<dbReference type="PANTHER" id="PTHR43730:SF1">
    <property type="entry name" value="BETA-MANNOSIDASE"/>
    <property type="match status" value="1"/>
</dbReference>
<comment type="caution">
    <text evidence="19">The sequence shown here is derived from an EMBL/GenBank/DDBJ whole genome shotgun (WGS) entry which is preliminary data.</text>
</comment>
<keyword evidence="9" id="KW-1015">Disulfide bond</keyword>
<evidence type="ECO:0000313" key="19">
    <source>
        <dbReference type="EMBL" id="CAL7949982.1"/>
    </source>
</evidence>
<keyword evidence="7" id="KW-0732">Signal</keyword>
<dbReference type="InterPro" id="IPR008979">
    <property type="entry name" value="Galactose-bd-like_sf"/>
</dbReference>
<dbReference type="PANTHER" id="PTHR43730">
    <property type="entry name" value="BETA-MANNOSIDASE"/>
    <property type="match status" value="1"/>
</dbReference>
<accession>A0ABP1PB68</accession>
<dbReference type="Pfam" id="PF22666">
    <property type="entry name" value="Glyco_hydro_2_N2"/>
    <property type="match status" value="1"/>
</dbReference>
<evidence type="ECO:0000256" key="1">
    <source>
        <dbReference type="ARBA" id="ARBA00000829"/>
    </source>
</evidence>
<feature type="coiled-coil region" evidence="14">
    <location>
        <begin position="486"/>
        <end position="541"/>
    </location>
</feature>
<dbReference type="InterPro" id="IPR050887">
    <property type="entry name" value="Beta-mannosidase_GH2"/>
</dbReference>
<evidence type="ECO:0000256" key="3">
    <source>
        <dbReference type="ARBA" id="ARBA00007401"/>
    </source>
</evidence>
<feature type="domain" description="Glycoside hydrolase family 2 immunoglobulin-like beta-sandwich" evidence="15">
    <location>
        <begin position="884"/>
        <end position="999"/>
    </location>
</feature>
<comment type="function">
    <text evidence="2">Exoglycosidase that cleaves the single beta-linked mannose residue from the non-reducing end of all N-linked glycoprotein oligosaccharides.</text>
</comment>
<evidence type="ECO:0000256" key="11">
    <source>
        <dbReference type="ARBA" id="ARBA00023295"/>
    </source>
</evidence>
<evidence type="ECO:0000256" key="9">
    <source>
        <dbReference type="ARBA" id="ARBA00023157"/>
    </source>
</evidence>
<protein>
    <recommendedName>
        <fullName evidence="6">Beta-mannosidase</fullName>
        <ecNumber evidence="5">3.2.1.25</ecNumber>
    </recommendedName>
    <alternativeName>
        <fullName evidence="12">Lysosomal beta A mannosidase</fullName>
    </alternativeName>
    <alternativeName>
        <fullName evidence="13">Mannanase</fullName>
    </alternativeName>
</protein>
<proteinExistence type="inferred from homology"/>
<feature type="domain" description="Beta-mannosidase-like galactose-binding" evidence="18">
    <location>
        <begin position="702"/>
        <end position="873"/>
    </location>
</feature>
<comment type="similarity">
    <text evidence="3">Belongs to the glycosyl hydrolase 2 family.</text>
</comment>
<evidence type="ECO:0000256" key="6">
    <source>
        <dbReference type="ARBA" id="ARBA00015707"/>
    </source>
</evidence>
<evidence type="ECO:0000256" key="10">
    <source>
        <dbReference type="ARBA" id="ARBA00023180"/>
    </source>
</evidence>
<dbReference type="EC" id="3.2.1.25" evidence="5"/>
<dbReference type="Gene3D" id="3.20.20.80">
    <property type="entry name" value="Glycosidases"/>
    <property type="match status" value="1"/>
</dbReference>
<evidence type="ECO:0000259" key="18">
    <source>
        <dbReference type="Pfam" id="PF22666"/>
    </source>
</evidence>
<dbReference type="Pfam" id="PF17753">
    <property type="entry name" value="Ig_mannosidase"/>
    <property type="match status" value="1"/>
</dbReference>